<comment type="similarity">
    <text evidence="2">Belongs to the tetraspanin (TM4SF) family.</text>
</comment>
<proteinExistence type="inferred from homology"/>
<evidence type="ECO:0000256" key="2">
    <source>
        <dbReference type="ARBA" id="ARBA00006840"/>
    </source>
</evidence>
<comment type="caution">
    <text evidence="7">The sequence shown here is derived from an EMBL/GenBank/DDBJ whole genome shotgun (WGS) entry which is preliminary data.</text>
</comment>
<evidence type="ECO:0000313" key="7">
    <source>
        <dbReference type="EMBL" id="KAL3629524.1"/>
    </source>
</evidence>
<dbReference type="AlphaFoldDB" id="A0ABD3CJW3"/>
<evidence type="ECO:0000256" key="4">
    <source>
        <dbReference type="ARBA" id="ARBA00022989"/>
    </source>
</evidence>
<evidence type="ECO:0000256" key="1">
    <source>
        <dbReference type="ARBA" id="ARBA00004141"/>
    </source>
</evidence>
<dbReference type="InterPro" id="IPR044991">
    <property type="entry name" value="TET_plant"/>
</dbReference>
<dbReference type="PANTHER" id="PTHR32191">
    <property type="entry name" value="TETRASPANIN-8-RELATED"/>
    <property type="match status" value="1"/>
</dbReference>
<accession>A0ABD3CJW3</accession>
<feature type="transmembrane region" description="Helical" evidence="6">
    <location>
        <begin position="7"/>
        <end position="26"/>
    </location>
</feature>
<dbReference type="InterPro" id="IPR018499">
    <property type="entry name" value="Tetraspanin/Peripherin"/>
</dbReference>
<dbReference type="Pfam" id="PF00335">
    <property type="entry name" value="Tetraspanin"/>
    <property type="match status" value="1"/>
</dbReference>
<dbReference type="EMBL" id="JAVIJP010000034">
    <property type="protein sequence ID" value="KAL3629524.1"/>
    <property type="molecule type" value="Genomic_DNA"/>
</dbReference>
<feature type="transmembrane region" description="Helical" evidence="6">
    <location>
        <begin position="74"/>
        <end position="98"/>
    </location>
</feature>
<comment type="subcellular location">
    <subcellularLocation>
        <location evidence="1">Membrane</location>
        <topology evidence="1">Multi-pass membrane protein</topology>
    </subcellularLocation>
</comment>
<feature type="transmembrane region" description="Helical" evidence="6">
    <location>
        <begin position="46"/>
        <end position="67"/>
    </location>
</feature>
<protein>
    <submittedName>
        <fullName evidence="7">Uncharacterized protein</fullName>
    </submittedName>
</protein>
<dbReference type="GO" id="GO:0016020">
    <property type="term" value="C:membrane"/>
    <property type="evidence" value="ECO:0007669"/>
    <property type="project" value="UniProtKB-SubCell"/>
</dbReference>
<organism evidence="7 8">
    <name type="scientific">Castilleja foliolosa</name>
    <dbReference type="NCBI Taxonomy" id="1961234"/>
    <lineage>
        <taxon>Eukaryota</taxon>
        <taxon>Viridiplantae</taxon>
        <taxon>Streptophyta</taxon>
        <taxon>Embryophyta</taxon>
        <taxon>Tracheophyta</taxon>
        <taxon>Spermatophyta</taxon>
        <taxon>Magnoliopsida</taxon>
        <taxon>eudicotyledons</taxon>
        <taxon>Gunneridae</taxon>
        <taxon>Pentapetalae</taxon>
        <taxon>asterids</taxon>
        <taxon>lamiids</taxon>
        <taxon>Lamiales</taxon>
        <taxon>Orobanchaceae</taxon>
        <taxon>Pedicularideae</taxon>
        <taxon>Castillejinae</taxon>
        <taxon>Castilleja</taxon>
    </lineage>
</organism>
<feature type="transmembrane region" description="Helical" evidence="6">
    <location>
        <begin position="229"/>
        <end position="250"/>
    </location>
</feature>
<name>A0ABD3CJW3_9LAMI</name>
<reference evidence="8" key="1">
    <citation type="journal article" date="2024" name="IScience">
        <title>Strigolactones Initiate the Formation of Haustorium-like Structures in Castilleja.</title>
        <authorList>
            <person name="Buerger M."/>
            <person name="Peterson D."/>
            <person name="Chory J."/>
        </authorList>
    </citation>
    <scope>NUCLEOTIDE SEQUENCE [LARGE SCALE GENOMIC DNA]</scope>
</reference>
<sequence>MSSLPKILLTALNAAILIFAVYYIYFAVSLNQTSSTNPCLRHSVTSIQWVGVITLAAALVGIIGTWLKLKALESLYLWVMLITTFAAVVFCLFIWAVMPRLTAEETYYKTAEHGDWLTEYGPALQKVVANDKDLFAVKSCFNETRTCRTMANQTQDQKVPFVDVGCCIPPNRCGLEQTSSGLWATPKNGLNSTDDECLMWAKEGENCFDCDSCKAAYLANFQSQWEKEMTSHIISIIVLIVTSALAYYTFINNHYRGDNRDSKNGELGRTIV</sequence>
<keyword evidence="5 6" id="KW-0472">Membrane</keyword>
<evidence type="ECO:0000256" key="3">
    <source>
        <dbReference type="ARBA" id="ARBA00022692"/>
    </source>
</evidence>
<dbReference type="Proteomes" id="UP001632038">
    <property type="component" value="Unassembled WGS sequence"/>
</dbReference>
<keyword evidence="8" id="KW-1185">Reference proteome</keyword>
<keyword evidence="3 6" id="KW-0812">Transmembrane</keyword>
<evidence type="ECO:0000313" key="8">
    <source>
        <dbReference type="Proteomes" id="UP001632038"/>
    </source>
</evidence>
<evidence type="ECO:0000256" key="5">
    <source>
        <dbReference type="ARBA" id="ARBA00023136"/>
    </source>
</evidence>
<evidence type="ECO:0000256" key="6">
    <source>
        <dbReference type="SAM" id="Phobius"/>
    </source>
</evidence>
<keyword evidence="4 6" id="KW-1133">Transmembrane helix</keyword>
<gene>
    <name evidence="7" type="ORF">CASFOL_026746</name>
</gene>